<name>A0A1B6NQY3_9ZZZZ</name>
<proteinExistence type="predicted"/>
<dbReference type="EMBL" id="AYSL01001580">
    <property type="protein sequence ID" value="KTF05763.1"/>
    <property type="molecule type" value="Genomic_DNA"/>
</dbReference>
<gene>
    <name evidence="1" type="ORF">MGSAQ_002741</name>
</gene>
<feature type="non-terminal residue" evidence="1">
    <location>
        <position position="60"/>
    </location>
</feature>
<dbReference type="AlphaFoldDB" id="A0A1B6NQY3"/>
<accession>A0A1B6NQY3</accession>
<organism evidence="1">
    <name type="scientific">marine sediment metagenome</name>
    <dbReference type="NCBI Taxonomy" id="412755"/>
    <lineage>
        <taxon>unclassified sequences</taxon>
        <taxon>metagenomes</taxon>
        <taxon>ecological metagenomes</taxon>
    </lineage>
</organism>
<protein>
    <submittedName>
        <fullName evidence="1">Uncharacterized protein</fullName>
    </submittedName>
</protein>
<evidence type="ECO:0000313" key="1">
    <source>
        <dbReference type="EMBL" id="KTF05763.1"/>
    </source>
</evidence>
<reference evidence="1" key="1">
    <citation type="submission" date="2013-11" db="EMBL/GenBank/DDBJ databases">
        <title>Microbial diversity, functional groups and degradation webs in Northern and Southern Mediterranean and Red Sea marine crude oil polluted sites.</title>
        <authorList>
            <person name="Daffonchio D."/>
            <person name="Mapelli F."/>
            <person name="Ferrer M."/>
            <person name="Richter M."/>
            <person name="Cherif A."/>
            <person name="Malkawi H.I."/>
            <person name="Yakimov M.M."/>
            <person name="Abdel-Fattah Y.R."/>
            <person name="Blaghen M."/>
            <person name="Golyshin P.N."/>
            <person name="Kalogerakis N."/>
            <person name="Boon N."/>
            <person name="Magagnini M."/>
            <person name="Fava F."/>
        </authorList>
    </citation>
    <scope>NUCLEOTIDE SEQUENCE</scope>
</reference>
<sequence>MISTSVGEWEIIAADGDLPLIYKDYAANADYAEEIDLRNSEGRLFFFGVRRGNRGWPSLV</sequence>
<comment type="caution">
    <text evidence="1">The sequence shown here is derived from an EMBL/GenBank/DDBJ whole genome shotgun (WGS) entry which is preliminary data.</text>
</comment>